<evidence type="ECO:0000313" key="5">
    <source>
        <dbReference type="Proteomes" id="UP001152320"/>
    </source>
</evidence>
<evidence type="ECO:0000256" key="2">
    <source>
        <dbReference type="SAM" id="Phobius"/>
    </source>
</evidence>
<feature type="compositionally biased region" description="Basic and acidic residues" evidence="1">
    <location>
        <begin position="206"/>
        <end position="222"/>
    </location>
</feature>
<organism evidence="4 5">
    <name type="scientific">Holothuria leucospilota</name>
    <name type="common">Black long sea cucumber</name>
    <name type="synonym">Mertensiothuria leucospilota</name>
    <dbReference type="NCBI Taxonomy" id="206669"/>
    <lineage>
        <taxon>Eukaryota</taxon>
        <taxon>Metazoa</taxon>
        <taxon>Echinodermata</taxon>
        <taxon>Eleutherozoa</taxon>
        <taxon>Echinozoa</taxon>
        <taxon>Holothuroidea</taxon>
        <taxon>Aspidochirotacea</taxon>
        <taxon>Aspidochirotida</taxon>
        <taxon>Holothuriidae</taxon>
        <taxon>Holothuria</taxon>
    </lineage>
</organism>
<feature type="region of interest" description="Disordered" evidence="1">
    <location>
        <begin position="334"/>
        <end position="389"/>
    </location>
</feature>
<proteinExistence type="predicted"/>
<feature type="chain" id="PRO_5040287584" evidence="3">
    <location>
        <begin position="18"/>
        <end position="389"/>
    </location>
</feature>
<keyword evidence="2" id="KW-0812">Transmembrane</keyword>
<feature type="compositionally biased region" description="Basic residues" evidence="1">
    <location>
        <begin position="334"/>
        <end position="345"/>
    </location>
</feature>
<keyword evidence="2" id="KW-1133">Transmembrane helix</keyword>
<gene>
    <name evidence="4" type="ORF">HOLleu_09718</name>
</gene>
<accession>A0A9Q1CCK2</accession>
<evidence type="ECO:0000256" key="1">
    <source>
        <dbReference type="SAM" id="MobiDB-lite"/>
    </source>
</evidence>
<feature type="transmembrane region" description="Helical" evidence="2">
    <location>
        <begin position="266"/>
        <end position="288"/>
    </location>
</feature>
<keyword evidence="2" id="KW-0472">Membrane</keyword>
<keyword evidence="5" id="KW-1185">Reference proteome</keyword>
<dbReference type="GO" id="GO:0005737">
    <property type="term" value="C:cytoplasm"/>
    <property type="evidence" value="ECO:0007669"/>
    <property type="project" value="TreeGrafter"/>
</dbReference>
<sequence>MDLVKLTLSFLLPLSLAGDLRGASIGSKVYLVQQSTNKNAFASDRTYPLRKRSRRLKFNKFSRVKICLNEECNYFKLLTRNSLIHRCRDQFISDTSNPELPVNLAGGRLNQFGFKERKVKRNPVRADLIQPTDENRFNVENYFSNEVQTTMPKYRKQNRPIQKDQTVFEQSGNLHGIDHGDISHVNSFLEFESSQVIGNHPRRVSKRDVIESSTDGMKKEDAEATSTPEKAETTKPGTVVCSTQDSGSGKKGNESRMPYDWDRDSYMALGSLTFLLLVLTCAVMYTGLWKKRNTMLYPDFIERENSSTRHKTDIKALLKAKLGKIPIRRSKLRAKMKNHRNHHRNYHELPLVEDMEVGSGSGPDSEGKSSDEEEIYSNGRKNVKASSYF</sequence>
<feature type="signal peptide" evidence="3">
    <location>
        <begin position="1"/>
        <end position="17"/>
    </location>
</feature>
<keyword evidence="3" id="KW-0732">Signal</keyword>
<comment type="caution">
    <text evidence="4">The sequence shown here is derived from an EMBL/GenBank/DDBJ whole genome shotgun (WGS) entry which is preliminary data.</text>
</comment>
<evidence type="ECO:0000256" key="3">
    <source>
        <dbReference type="SAM" id="SignalP"/>
    </source>
</evidence>
<dbReference type="OrthoDB" id="10656298at2759"/>
<feature type="region of interest" description="Disordered" evidence="1">
    <location>
        <begin position="203"/>
        <end position="256"/>
    </location>
</feature>
<dbReference type="AlphaFoldDB" id="A0A9Q1CCK2"/>
<protein>
    <submittedName>
        <fullName evidence="4">Uncharacterized protein</fullName>
    </submittedName>
</protein>
<dbReference type="Proteomes" id="UP001152320">
    <property type="component" value="Chromosome 4"/>
</dbReference>
<dbReference type="PANTHER" id="PTHR34179">
    <property type="entry name" value="TUMOR PROTEIN P53-INDUCIBLE PROTEIN 13"/>
    <property type="match status" value="1"/>
</dbReference>
<evidence type="ECO:0000313" key="4">
    <source>
        <dbReference type="EMBL" id="KAJ8042851.1"/>
    </source>
</evidence>
<reference evidence="4" key="1">
    <citation type="submission" date="2021-10" db="EMBL/GenBank/DDBJ databases">
        <title>Tropical sea cucumber genome reveals ecological adaptation and Cuvierian tubules defense mechanism.</title>
        <authorList>
            <person name="Chen T."/>
        </authorList>
    </citation>
    <scope>NUCLEOTIDE SEQUENCE</scope>
    <source>
        <strain evidence="4">Nanhai2018</strain>
        <tissue evidence="4">Muscle</tissue>
    </source>
</reference>
<name>A0A9Q1CCK2_HOLLE</name>
<dbReference type="EMBL" id="JAIZAY010000004">
    <property type="protein sequence ID" value="KAJ8042851.1"/>
    <property type="molecule type" value="Genomic_DNA"/>
</dbReference>
<dbReference type="PANTHER" id="PTHR34179:SF1">
    <property type="entry name" value="TUMOR PROTEIN P53-INDUCIBLE PROTEIN 13"/>
    <property type="match status" value="1"/>
</dbReference>